<comment type="caution">
    <text evidence="2">The sequence shown here is derived from an EMBL/GenBank/DDBJ whole genome shotgun (WGS) entry which is preliminary data.</text>
</comment>
<feature type="transmembrane region" description="Helical" evidence="1">
    <location>
        <begin position="78"/>
        <end position="100"/>
    </location>
</feature>
<dbReference type="AlphaFoldDB" id="A0A9Q0R6R8"/>
<accession>A0A9Q0R6R8</accession>
<feature type="transmembrane region" description="Helical" evidence="1">
    <location>
        <begin position="6"/>
        <end position="29"/>
    </location>
</feature>
<gene>
    <name evidence="2" type="ORF">M0811_11764</name>
</gene>
<evidence type="ECO:0000313" key="2">
    <source>
        <dbReference type="EMBL" id="KAJ5069279.1"/>
    </source>
</evidence>
<keyword evidence="3" id="KW-1185">Reference proteome</keyword>
<feature type="transmembrane region" description="Helical" evidence="1">
    <location>
        <begin position="150"/>
        <end position="172"/>
    </location>
</feature>
<proteinExistence type="predicted"/>
<dbReference type="Proteomes" id="UP001149090">
    <property type="component" value="Unassembled WGS sequence"/>
</dbReference>
<feature type="transmembrane region" description="Helical" evidence="1">
    <location>
        <begin position="106"/>
        <end position="129"/>
    </location>
</feature>
<reference evidence="2" key="1">
    <citation type="submission" date="2022-10" db="EMBL/GenBank/DDBJ databases">
        <title>Novel sulphate-reducing endosymbionts in the free-living metamonad Anaeramoeba.</title>
        <authorList>
            <person name="Jerlstrom-Hultqvist J."/>
            <person name="Cepicka I."/>
            <person name="Gallot-Lavallee L."/>
            <person name="Salas-Leiva D."/>
            <person name="Curtis B.A."/>
            <person name="Zahonova K."/>
            <person name="Pipaliya S."/>
            <person name="Dacks J."/>
            <person name="Roger A.J."/>
        </authorList>
    </citation>
    <scope>NUCLEOTIDE SEQUENCE</scope>
    <source>
        <strain evidence="2">BMAN</strain>
    </source>
</reference>
<evidence type="ECO:0000256" key="1">
    <source>
        <dbReference type="SAM" id="Phobius"/>
    </source>
</evidence>
<evidence type="ECO:0000313" key="3">
    <source>
        <dbReference type="Proteomes" id="UP001149090"/>
    </source>
</evidence>
<keyword evidence="1" id="KW-0812">Transmembrane</keyword>
<organism evidence="2 3">
    <name type="scientific">Anaeramoeba ignava</name>
    <name type="common">Anaerobic marine amoeba</name>
    <dbReference type="NCBI Taxonomy" id="1746090"/>
    <lineage>
        <taxon>Eukaryota</taxon>
        <taxon>Metamonada</taxon>
        <taxon>Anaeramoebidae</taxon>
        <taxon>Anaeramoeba</taxon>
    </lineage>
</organism>
<keyword evidence="1" id="KW-1133">Transmembrane helix</keyword>
<protein>
    <submittedName>
        <fullName evidence="2">Uncharacterized protein</fullName>
    </submittedName>
</protein>
<keyword evidence="1" id="KW-0472">Membrane</keyword>
<name>A0A9Q0R6R8_ANAIG</name>
<dbReference type="EMBL" id="JAPDFW010000106">
    <property type="protein sequence ID" value="KAJ5069279.1"/>
    <property type="molecule type" value="Genomic_DNA"/>
</dbReference>
<sequence>MKATRIAGYTLIATTSFFALLSWVFPFLWQYKYKDKSQTILCGNFLCICSGSDCEKHMYDKKKLEDWKEVDQDVYNGLCVNIFWTLLGLLSMGIAVLMLWKNKPKLYYPIIIAGCSFFLGIITFIGLFLRSDTHNFLKYNKDDDVLTWTFSASTAFAIISFILIIPTLYFSVNGINTH</sequence>